<accession>A0A1Y1ZAC0</accession>
<comment type="similarity">
    <text evidence="2">Belongs to the MIF family.</text>
</comment>
<evidence type="ECO:0000256" key="12">
    <source>
        <dbReference type="ARBA" id="ARBA00042730"/>
    </source>
</evidence>
<evidence type="ECO:0000256" key="7">
    <source>
        <dbReference type="ARBA" id="ARBA00036823"/>
    </source>
</evidence>
<dbReference type="STRING" id="1314790.A0A1Y1ZAC0"/>
<evidence type="ECO:0000256" key="8">
    <source>
        <dbReference type="ARBA" id="ARBA00038932"/>
    </source>
</evidence>
<dbReference type="SUPFAM" id="SSF55331">
    <property type="entry name" value="Tautomerase/MIF"/>
    <property type="match status" value="1"/>
</dbReference>
<dbReference type="InterPro" id="IPR001398">
    <property type="entry name" value="Macrophage_inhib_fac"/>
</dbReference>
<proteinExistence type="inferred from homology"/>
<dbReference type="InParanoid" id="A0A1Y1ZAC0"/>
<keyword evidence="3" id="KW-0202">Cytokine</keyword>
<evidence type="ECO:0000256" key="2">
    <source>
        <dbReference type="ARBA" id="ARBA00005851"/>
    </source>
</evidence>
<keyword evidence="13" id="KW-0670">Pyruvate</keyword>
<evidence type="ECO:0000256" key="10">
    <source>
        <dbReference type="ARBA" id="ARBA00041631"/>
    </source>
</evidence>
<dbReference type="InterPro" id="IPR014347">
    <property type="entry name" value="Tautomerase/MIF_sf"/>
</dbReference>
<keyword evidence="5" id="KW-0413">Isomerase</keyword>
<evidence type="ECO:0000256" key="9">
    <source>
        <dbReference type="ARBA" id="ARBA00039086"/>
    </source>
</evidence>
<evidence type="ECO:0000313" key="13">
    <source>
        <dbReference type="EMBL" id="ORY07064.1"/>
    </source>
</evidence>
<evidence type="ECO:0000256" key="6">
    <source>
        <dbReference type="ARBA" id="ARBA00036735"/>
    </source>
</evidence>
<dbReference type="PANTHER" id="PTHR11954">
    <property type="entry name" value="D-DOPACHROME DECARBOXYLASE"/>
    <property type="match status" value="1"/>
</dbReference>
<dbReference type="EMBL" id="MCFE01000011">
    <property type="protein sequence ID" value="ORY07064.1"/>
    <property type="molecule type" value="Genomic_DNA"/>
</dbReference>
<gene>
    <name evidence="13" type="ORF">K493DRAFT_295640</name>
</gene>
<dbReference type="EC" id="5.3.2.1" evidence="9"/>
<sequence length="114" mass="12329">MPILEVKTNVPAVDEEAFLKKASSLVAKLLNKPESYVEIVLQSNVAISFGGSTEPAAFVRLYSIGGLGLKENKAITKDLSALMEESFGINASRMYTYFADIERQNTGFGGTTFA</sequence>
<name>A0A1Y1ZAC0_9FUNG</name>
<comment type="catalytic activity">
    <reaction evidence="7">
        <text>L-dopachrome = 5,6-dihydroxyindole-2-carboxylate</text>
        <dbReference type="Rhea" id="RHEA:13041"/>
        <dbReference type="ChEBI" id="CHEBI:16875"/>
        <dbReference type="ChEBI" id="CHEBI:57509"/>
        <dbReference type="EC" id="5.3.3.12"/>
    </reaction>
</comment>
<dbReference type="GO" id="GO:0004167">
    <property type="term" value="F:dopachrome isomerase activity"/>
    <property type="evidence" value="ECO:0007669"/>
    <property type="project" value="UniProtKB-EC"/>
</dbReference>
<organism evidence="13 14">
    <name type="scientific">Basidiobolus meristosporus CBS 931.73</name>
    <dbReference type="NCBI Taxonomy" id="1314790"/>
    <lineage>
        <taxon>Eukaryota</taxon>
        <taxon>Fungi</taxon>
        <taxon>Fungi incertae sedis</taxon>
        <taxon>Zoopagomycota</taxon>
        <taxon>Entomophthoromycotina</taxon>
        <taxon>Basidiobolomycetes</taxon>
        <taxon>Basidiobolales</taxon>
        <taxon>Basidiobolaceae</taxon>
        <taxon>Basidiobolus</taxon>
    </lineage>
</organism>
<evidence type="ECO:0000256" key="4">
    <source>
        <dbReference type="ARBA" id="ARBA00022525"/>
    </source>
</evidence>
<comment type="subcellular location">
    <subcellularLocation>
        <location evidence="1">Secreted</location>
    </subcellularLocation>
</comment>
<evidence type="ECO:0000256" key="1">
    <source>
        <dbReference type="ARBA" id="ARBA00004613"/>
    </source>
</evidence>
<reference evidence="13 14" key="1">
    <citation type="submission" date="2016-07" db="EMBL/GenBank/DDBJ databases">
        <title>Pervasive Adenine N6-methylation of Active Genes in Fungi.</title>
        <authorList>
            <consortium name="DOE Joint Genome Institute"/>
            <person name="Mondo S.J."/>
            <person name="Dannebaum R.O."/>
            <person name="Kuo R.C."/>
            <person name="Labutti K."/>
            <person name="Haridas S."/>
            <person name="Kuo A."/>
            <person name="Salamov A."/>
            <person name="Ahrendt S.R."/>
            <person name="Lipzen A."/>
            <person name="Sullivan W."/>
            <person name="Andreopoulos W.B."/>
            <person name="Clum A."/>
            <person name="Lindquist E."/>
            <person name="Daum C."/>
            <person name="Ramamoorthy G.K."/>
            <person name="Gryganskyi A."/>
            <person name="Culley D."/>
            <person name="Magnuson J.K."/>
            <person name="James T.Y."/>
            <person name="O'Malley M.A."/>
            <person name="Stajich J.E."/>
            <person name="Spatafora J.W."/>
            <person name="Visel A."/>
            <person name="Grigoriev I.V."/>
        </authorList>
    </citation>
    <scope>NUCLEOTIDE SEQUENCE [LARGE SCALE GENOMIC DNA]</scope>
    <source>
        <strain evidence="13 14">CBS 931.73</strain>
    </source>
</reference>
<comment type="caution">
    <text evidence="13">The sequence shown here is derived from an EMBL/GenBank/DDBJ whole genome shotgun (WGS) entry which is preliminary data.</text>
</comment>
<dbReference type="AlphaFoldDB" id="A0A1Y1ZAC0"/>
<dbReference type="Gene3D" id="3.30.429.10">
    <property type="entry name" value="Macrophage Migration Inhibitory Factor"/>
    <property type="match status" value="1"/>
</dbReference>
<dbReference type="GO" id="GO:0005615">
    <property type="term" value="C:extracellular space"/>
    <property type="evidence" value="ECO:0007669"/>
    <property type="project" value="UniProtKB-KW"/>
</dbReference>
<dbReference type="EC" id="5.3.3.12" evidence="8"/>
<dbReference type="Proteomes" id="UP000193498">
    <property type="component" value="Unassembled WGS sequence"/>
</dbReference>
<keyword evidence="4" id="KW-0964">Secreted</keyword>
<protein>
    <recommendedName>
        <fullName evidence="12">L-dopachrome isomerase</fullName>
        <ecNumber evidence="9">5.3.2.1</ecNumber>
        <ecNumber evidence="8">5.3.3.12</ecNumber>
    </recommendedName>
    <alternativeName>
        <fullName evidence="10">L-dopachrome tautomerase</fullName>
    </alternativeName>
    <alternativeName>
        <fullName evidence="11">Phenylpyruvate tautomerase</fullName>
    </alternativeName>
</protein>
<dbReference type="GO" id="GO:0050178">
    <property type="term" value="F:phenylpyruvate tautomerase activity"/>
    <property type="evidence" value="ECO:0007669"/>
    <property type="project" value="UniProtKB-EC"/>
</dbReference>
<evidence type="ECO:0000256" key="3">
    <source>
        <dbReference type="ARBA" id="ARBA00022514"/>
    </source>
</evidence>
<evidence type="ECO:0000256" key="5">
    <source>
        <dbReference type="ARBA" id="ARBA00023235"/>
    </source>
</evidence>
<dbReference type="PANTHER" id="PTHR11954:SF6">
    <property type="entry name" value="MACROPHAGE MIGRATION INHIBITORY FACTOR"/>
    <property type="match status" value="1"/>
</dbReference>
<evidence type="ECO:0000313" key="14">
    <source>
        <dbReference type="Proteomes" id="UP000193498"/>
    </source>
</evidence>
<comment type="catalytic activity">
    <reaction evidence="6">
        <text>3-phenylpyruvate = enol-phenylpyruvate</text>
        <dbReference type="Rhea" id="RHEA:17097"/>
        <dbReference type="ChEBI" id="CHEBI:16815"/>
        <dbReference type="ChEBI" id="CHEBI:18005"/>
        <dbReference type="EC" id="5.3.2.1"/>
    </reaction>
</comment>
<evidence type="ECO:0000256" key="11">
    <source>
        <dbReference type="ARBA" id="ARBA00041912"/>
    </source>
</evidence>
<keyword evidence="14" id="KW-1185">Reference proteome</keyword>
<dbReference type="OrthoDB" id="255819at2759"/>
<dbReference type="Pfam" id="PF01187">
    <property type="entry name" value="MIF"/>
    <property type="match status" value="1"/>
</dbReference>